<organism evidence="3 4">
    <name type="scientific">Erythrobacter fulvus</name>
    <dbReference type="NCBI Taxonomy" id="2987523"/>
    <lineage>
        <taxon>Bacteria</taxon>
        <taxon>Pseudomonadati</taxon>
        <taxon>Pseudomonadota</taxon>
        <taxon>Alphaproteobacteria</taxon>
        <taxon>Sphingomonadales</taxon>
        <taxon>Erythrobacteraceae</taxon>
        <taxon>Erythrobacter/Porphyrobacter group</taxon>
        <taxon>Erythrobacter</taxon>
    </lineage>
</organism>
<evidence type="ECO:0000313" key="4">
    <source>
        <dbReference type="Proteomes" id="UP001216558"/>
    </source>
</evidence>
<evidence type="ECO:0008006" key="5">
    <source>
        <dbReference type="Google" id="ProtNLM"/>
    </source>
</evidence>
<accession>A0ABT5JQ24</accession>
<feature type="chain" id="PRO_5045682640" description="Lipoprotein" evidence="2">
    <location>
        <begin position="23"/>
        <end position="164"/>
    </location>
</feature>
<dbReference type="Proteomes" id="UP001216558">
    <property type="component" value="Unassembled WGS sequence"/>
</dbReference>
<gene>
    <name evidence="3" type="ORF">OIK40_09540</name>
</gene>
<keyword evidence="2" id="KW-0732">Signal</keyword>
<feature type="compositionally biased region" description="Low complexity" evidence="1">
    <location>
        <begin position="32"/>
        <end position="46"/>
    </location>
</feature>
<sequence length="164" mass="16896">MTIMNTRLLWTTLLVASLAACGGTGDDTSDSAAAGGPEAMAAAETNGPPPPPEAAEDALVPGTDYNATTIISCGFDGAPPTQKCDAGIKRNWGDAPGEHLVEVTKPDGMKRAIFFRGTEPYGADSVQADGSAGWDLKWTRSGDQTTITFGPETYVVVDAMITGG</sequence>
<dbReference type="RefSeq" id="WP_273678091.1">
    <property type="nucleotide sequence ID" value="NZ_JAQQXQ010000006.1"/>
</dbReference>
<evidence type="ECO:0000256" key="1">
    <source>
        <dbReference type="SAM" id="MobiDB-lite"/>
    </source>
</evidence>
<dbReference type="PROSITE" id="PS51257">
    <property type="entry name" value="PROKAR_LIPOPROTEIN"/>
    <property type="match status" value="1"/>
</dbReference>
<evidence type="ECO:0000313" key="3">
    <source>
        <dbReference type="EMBL" id="MDC8754882.1"/>
    </source>
</evidence>
<feature type="signal peptide" evidence="2">
    <location>
        <begin position="1"/>
        <end position="22"/>
    </location>
</feature>
<name>A0ABT5JQ24_9SPHN</name>
<evidence type="ECO:0000256" key="2">
    <source>
        <dbReference type="SAM" id="SignalP"/>
    </source>
</evidence>
<protein>
    <recommendedName>
        <fullName evidence="5">Lipoprotein</fullName>
    </recommendedName>
</protein>
<feature type="region of interest" description="Disordered" evidence="1">
    <location>
        <begin position="25"/>
        <end position="55"/>
    </location>
</feature>
<dbReference type="EMBL" id="JAQQXQ010000006">
    <property type="protein sequence ID" value="MDC8754882.1"/>
    <property type="molecule type" value="Genomic_DNA"/>
</dbReference>
<reference evidence="3 4" key="1">
    <citation type="submission" date="2022-10" db="EMBL/GenBank/DDBJ databases">
        <title>Erythrobacter sp. sf7 Genome sequencing.</title>
        <authorList>
            <person name="Park S."/>
        </authorList>
    </citation>
    <scope>NUCLEOTIDE SEQUENCE [LARGE SCALE GENOMIC DNA]</scope>
    <source>
        <strain evidence="4">sf7</strain>
    </source>
</reference>
<proteinExistence type="predicted"/>
<comment type="caution">
    <text evidence="3">The sequence shown here is derived from an EMBL/GenBank/DDBJ whole genome shotgun (WGS) entry which is preliminary data.</text>
</comment>
<keyword evidence="4" id="KW-1185">Reference proteome</keyword>